<keyword evidence="1" id="KW-0597">Phosphoprotein</keyword>
<dbReference type="Proteomes" id="UP000618952">
    <property type="component" value="Unassembled WGS sequence"/>
</dbReference>
<evidence type="ECO:0000313" key="4">
    <source>
        <dbReference type="EMBL" id="MBC8768152.1"/>
    </source>
</evidence>
<dbReference type="PROSITE" id="PS50930">
    <property type="entry name" value="HTH_LYTTR"/>
    <property type="match status" value="1"/>
</dbReference>
<feature type="modified residue" description="4-aspartylphosphate" evidence="1">
    <location>
        <position position="58"/>
    </location>
</feature>
<dbReference type="Gene3D" id="2.40.50.1020">
    <property type="entry name" value="LytTr DNA-binding domain"/>
    <property type="match status" value="1"/>
</dbReference>
<dbReference type="InterPro" id="IPR011006">
    <property type="entry name" value="CheY-like_superfamily"/>
</dbReference>
<dbReference type="SMART" id="SM00850">
    <property type="entry name" value="LytTR"/>
    <property type="match status" value="1"/>
</dbReference>
<dbReference type="InterPro" id="IPR001789">
    <property type="entry name" value="Sig_transdc_resp-reg_receiver"/>
</dbReference>
<accession>A0ABR7QMH7</accession>
<proteinExistence type="predicted"/>
<evidence type="ECO:0000259" key="3">
    <source>
        <dbReference type="PROSITE" id="PS50930"/>
    </source>
</evidence>
<dbReference type="InterPro" id="IPR046947">
    <property type="entry name" value="LytR-like"/>
</dbReference>
<evidence type="ECO:0000313" key="5">
    <source>
        <dbReference type="Proteomes" id="UP000618952"/>
    </source>
</evidence>
<dbReference type="Pfam" id="PF04397">
    <property type="entry name" value="LytTR"/>
    <property type="match status" value="1"/>
</dbReference>
<dbReference type="Gene3D" id="3.40.50.2300">
    <property type="match status" value="1"/>
</dbReference>
<dbReference type="InterPro" id="IPR007492">
    <property type="entry name" value="LytTR_DNA-bd_dom"/>
</dbReference>
<comment type="caution">
    <text evidence="4">The sequence shown here is derived from an EMBL/GenBank/DDBJ whole genome shotgun (WGS) entry which is preliminary data.</text>
</comment>
<dbReference type="Pfam" id="PF00072">
    <property type="entry name" value="Response_reg"/>
    <property type="match status" value="1"/>
</dbReference>
<dbReference type="PANTHER" id="PTHR37299:SF1">
    <property type="entry name" value="STAGE 0 SPORULATION PROTEIN A HOMOLOG"/>
    <property type="match status" value="1"/>
</dbReference>
<dbReference type="SMART" id="SM00448">
    <property type="entry name" value="REC"/>
    <property type="match status" value="1"/>
</dbReference>
<sequence length="234" mass="27012">MKNTKLKCILIDDSTVQRRAVAKIIKEHSKLELINEFDNGLDAKKDICSNTIDLIFLDIEMPGFNGFDLLESLEHKPQVILISGNPNYAMKAFDYDVTDYLQKPVDKNRFDLSIKKAINKFDLQNAEEIELEYIYVNSNLKKTKLFLNEILWIEAYGDYVKIITNEKKTLILSTMKAFAKQLPKDKFLRIHKSFTVNLEKIENFNGSTVEIKGQVIPLSRHKKEALIEALVVIE</sequence>
<name>A0ABR7QMH7_9FLAO</name>
<dbReference type="EMBL" id="JACLHY010000007">
    <property type="protein sequence ID" value="MBC8768152.1"/>
    <property type="molecule type" value="Genomic_DNA"/>
</dbReference>
<dbReference type="PROSITE" id="PS50110">
    <property type="entry name" value="RESPONSE_REGULATORY"/>
    <property type="match status" value="1"/>
</dbReference>
<reference evidence="4 5" key="1">
    <citation type="submission" date="2020-08" db="EMBL/GenBank/DDBJ databases">
        <title>Arenibacter gaetbuli sp. nov., isolated from a sand dune.</title>
        <authorList>
            <person name="Park S."/>
            <person name="Yoon J.-H."/>
        </authorList>
    </citation>
    <scope>NUCLEOTIDE SEQUENCE [LARGE SCALE GENOMIC DNA]</scope>
    <source>
        <strain evidence="4 5">BSSL-BM3</strain>
    </source>
</reference>
<dbReference type="PANTHER" id="PTHR37299">
    <property type="entry name" value="TRANSCRIPTIONAL REGULATOR-RELATED"/>
    <property type="match status" value="1"/>
</dbReference>
<gene>
    <name evidence="4" type="ORF">H4O18_09125</name>
</gene>
<keyword evidence="5" id="KW-1185">Reference proteome</keyword>
<protein>
    <submittedName>
        <fullName evidence="4">Response regulator transcription factor</fullName>
    </submittedName>
</protein>
<dbReference type="RefSeq" id="WP_187583736.1">
    <property type="nucleotide sequence ID" value="NZ_JACLHY010000007.1"/>
</dbReference>
<feature type="domain" description="HTH LytTR-type" evidence="3">
    <location>
        <begin position="147"/>
        <end position="202"/>
    </location>
</feature>
<evidence type="ECO:0000259" key="2">
    <source>
        <dbReference type="PROSITE" id="PS50110"/>
    </source>
</evidence>
<dbReference type="SUPFAM" id="SSF52172">
    <property type="entry name" value="CheY-like"/>
    <property type="match status" value="1"/>
</dbReference>
<evidence type="ECO:0000256" key="1">
    <source>
        <dbReference type="PROSITE-ProRule" id="PRU00169"/>
    </source>
</evidence>
<organism evidence="4 5">
    <name type="scientific">Arenibacter arenosicollis</name>
    <dbReference type="NCBI Taxonomy" id="2762274"/>
    <lineage>
        <taxon>Bacteria</taxon>
        <taxon>Pseudomonadati</taxon>
        <taxon>Bacteroidota</taxon>
        <taxon>Flavobacteriia</taxon>
        <taxon>Flavobacteriales</taxon>
        <taxon>Flavobacteriaceae</taxon>
        <taxon>Arenibacter</taxon>
    </lineage>
</organism>
<feature type="domain" description="Response regulatory" evidence="2">
    <location>
        <begin position="7"/>
        <end position="118"/>
    </location>
</feature>